<sequence>MEHAPNACFAQKALGVYADNLGFAYSIGFFILSQSSASENVAF</sequence>
<dbReference type="AlphaFoldDB" id="A0A645B0M4"/>
<name>A0A645B0M4_9ZZZZ</name>
<accession>A0A645B0M4</accession>
<gene>
    <name evidence="1" type="ORF">SDC9_105427</name>
</gene>
<evidence type="ECO:0000313" key="1">
    <source>
        <dbReference type="EMBL" id="MPM58596.1"/>
    </source>
</evidence>
<comment type="caution">
    <text evidence="1">The sequence shown here is derived from an EMBL/GenBank/DDBJ whole genome shotgun (WGS) entry which is preliminary data.</text>
</comment>
<dbReference type="EMBL" id="VSSQ01016850">
    <property type="protein sequence ID" value="MPM58596.1"/>
    <property type="molecule type" value="Genomic_DNA"/>
</dbReference>
<reference evidence="1" key="1">
    <citation type="submission" date="2019-08" db="EMBL/GenBank/DDBJ databases">
        <authorList>
            <person name="Kucharzyk K."/>
            <person name="Murdoch R.W."/>
            <person name="Higgins S."/>
            <person name="Loffler F."/>
        </authorList>
    </citation>
    <scope>NUCLEOTIDE SEQUENCE</scope>
</reference>
<protein>
    <submittedName>
        <fullName evidence="1">Uncharacterized protein</fullName>
    </submittedName>
</protein>
<proteinExistence type="predicted"/>
<organism evidence="1">
    <name type="scientific">bioreactor metagenome</name>
    <dbReference type="NCBI Taxonomy" id="1076179"/>
    <lineage>
        <taxon>unclassified sequences</taxon>
        <taxon>metagenomes</taxon>
        <taxon>ecological metagenomes</taxon>
    </lineage>
</organism>